<name>A0A0P9F2L8_9CHLR</name>
<dbReference type="AlphaFoldDB" id="A0A0P9F2L8"/>
<evidence type="ECO:0008006" key="3">
    <source>
        <dbReference type="Google" id="ProtNLM"/>
    </source>
</evidence>
<dbReference type="InterPro" id="IPR011990">
    <property type="entry name" value="TPR-like_helical_dom_sf"/>
</dbReference>
<gene>
    <name evidence="1" type="ORF">SE17_25065</name>
</gene>
<dbReference type="PANTHER" id="PTHR47691:SF3">
    <property type="entry name" value="HTH-TYPE TRANSCRIPTIONAL REGULATOR RV0890C-RELATED"/>
    <property type="match status" value="1"/>
</dbReference>
<dbReference type="EMBL" id="LJCR01001230">
    <property type="protein sequence ID" value="KPV50756.1"/>
    <property type="molecule type" value="Genomic_DNA"/>
</dbReference>
<dbReference type="Pfam" id="PF13374">
    <property type="entry name" value="TPR_10"/>
    <property type="match status" value="1"/>
</dbReference>
<proteinExistence type="predicted"/>
<dbReference type="Gene3D" id="1.25.40.10">
    <property type="entry name" value="Tetratricopeptide repeat domain"/>
    <property type="match status" value="1"/>
</dbReference>
<protein>
    <recommendedName>
        <fullName evidence="3">MalT-like TPR region domain-containing protein</fullName>
    </recommendedName>
</protein>
<dbReference type="Proteomes" id="UP000050509">
    <property type="component" value="Unassembled WGS sequence"/>
</dbReference>
<feature type="non-terminal residue" evidence="1">
    <location>
        <position position="1"/>
    </location>
</feature>
<dbReference type="PANTHER" id="PTHR47691">
    <property type="entry name" value="REGULATOR-RELATED"/>
    <property type="match status" value="1"/>
</dbReference>
<dbReference type="SUPFAM" id="SSF48452">
    <property type="entry name" value="TPR-like"/>
    <property type="match status" value="1"/>
</dbReference>
<accession>A0A0P9F2L8</accession>
<organism evidence="1 2">
    <name type="scientific">Kouleothrix aurantiaca</name>
    <dbReference type="NCBI Taxonomy" id="186479"/>
    <lineage>
        <taxon>Bacteria</taxon>
        <taxon>Bacillati</taxon>
        <taxon>Chloroflexota</taxon>
        <taxon>Chloroflexia</taxon>
        <taxon>Chloroflexales</taxon>
        <taxon>Roseiflexineae</taxon>
        <taxon>Roseiflexaceae</taxon>
        <taxon>Kouleothrix</taxon>
    </lineage>
</organism>
<keyword evidence="2" id="KW-1185">Reference proteome</keyword>
<comment type="caution">
    <text evidence="1">The sequence shown here is derived from an EMBL/GenBank/DDBJ whole genome shotgun (WGS) entry which is preliminary data.</text>
</comment>
<evidence type="ECO:0000313" key="1">
    <source>
        <dbReference type="EMBL" id="KPV50756.1"/>
    </source>
</evidence>
<dbReference type="PATRIC" id="fig|186479.3.peg.1042"/>
<reference evidence="1 2" key="1">
    <citation type="submission" date="2015-09" db="EMBL/GenBank/DDBJ databases">
        <title>Draft genome sequence of Kouleothrix aurantiaca JCM 19913.</title>
        <authorList>
            <person name="Hemp J."/>
        </authorList>
    </citation>
    <scope>NUCLEOTIDE SEQUENCE [LARGE SCALE GENOMIC DNA]</scope>
    <source>
        <strain evidence="1 2">COM-B</strain>
    </source>
</reference>
<evidence type="ECO:0000313" key="2">
    <source>
        <dbReference type="Proteomes" id="UP000050509"/>
    </source>
</evidence>
<sequence length="392" mass="43470">YSAVQLFLRRASQVRRNFAPAEDEARAVARICRLVEGLPLAIELAAAALHTRSCTAIADAIERSSMGLSSELRAMPQRHRSIRAAFEHSWRLLSAGEQQIFPRLSVFRGGFDQDAAAEVARATPQTLAVLIDKSLLRWDGVARYDMHELLRQFAGEKLEQAGDTRQACNAHLLHYLTLAESAESQLAGAEVVRELNRLDVEHDNTRAGLRWALEQGDSASALRLSAAMSKFWEVRGFLSEARQWLEQALTLSRELGANTSADPALPRWSARALTQAGRLAWCQADFTSARDLLEESLNVHRQLNDQHGFNFVLGILGGLAFDQGDYATARTRYEEYLASLRAEGDPRWVGDALFCVGIVAYNQGEYTAAQAQLEESLTTPKASPRIWTISSC</sequence>